<dbReference type="InterPro" id="IPR009057">
    <property type="entry name" value="Homeodomain-like_sf"/>
</dbReference>
<evidence type="ECO:0000313" key="12">
    <source>
        <dbReference type="Proteomes" id="UP000247476"/>
    </source>
</evidence>
<dbReference type="GO" id="GO:0000160">
    <property type="term" value="P:phosphorelay signal transduction system"/>
    <property type="evidence" value="ECO:0007669"/>
    <property type="project" value="UniProtKB-KW"/>
</dbReference>
<evidence type="ECO:0000256" key="1">
    <source>
        <dbReference type="ARBA" id="ARBA00004496"/>
    </source>
</evidence>
<keyword evidence="3 8" id="KW-0597">Phosphoprotein</keyword>
<dbReference type="InterPro" id="IPR018062">
    <property type="entry name" value="HTH_AraC-typ_CS"/>
</dbReference>
<evidence type="ECO:0000313" key="11">
    <source>
        <dbReference type="EMBL" id="PYI51581.1"/>
    </source>
</evidence>
<dbReference type="PROSITE" id="PS00041">
    <property type="entry name" value="HTH_ARAC_FAMILY_1"/>
    <property type="match status" value="1"/>
</dbReference>
<dbReference type="EMBL" id="QJVJ01000012">
    <property type="protein sequence ID" value="PYI51581.1"/>
    <property type="molecule type" value="Genomic_DNA"/>
</dbReference>
<keyword evidence="2" id="KW-0963">Cytoplasm</keyword>
<evidence type="ECO:0000256" key="5">
    <source>
        <dbReference type="ARBA" id="ARBA00023015"/>
    </source>
</evidence>
<dbReference type="Pfam" id="PF00072">
    <property type="entry name" value="Response_reg"/>
    <property type="match status" value="1"/>
</dbReference>
<dbReference type="SMART" id="SM00448">
    <property type="entry name" value="REC"/>
    <property type="match status" value="1"/>
</dbReference>
<dbReference type="SUPFAM" id="SSF52172">
    <property type="entry name" value="CheY-like"/>
    <property type="match status" value="1"/>
</dbReference>
<keyword evidence="6" id="KW-0238">DNA-binding</keyword>
<comment type="subcellular location">
    <subcellularLocation>
        <location evidence="1">Cytoplasm</location>
    </subcellularLocation>
</comment>
<sequence length="530" mass="60453">MIKILLVDDEGMTRGGLKEFVDWDRLGIEVAAEAADGVEALAAFERCRPDIVLTDVRMPRLDGLEMAARLREAHPDCQIVFMSGYSDTPYLKKAIKLNAVDYIEKPVQIGELEQLLARIAERIRQDRERRLHELELVRQLSRSLPERTEGIVRRLLALSSPADPDWPAVREELERLPGGFPVEGSFVCCVFTTREPGMWPDWRETAHRLAEEAKLPMLAAVLDGRGVAVLAAHPKREQEKLSLWLNRMTDRAKAEERGGCAVGVGEERHHPAAVRGSFEQAERALLLTFYRGWNTVLAFREFPQTTGRAELRLFDKRSFIRFEEALRQQDIGAAAGLLDETVNELLLYPQSDVGAVRRKLFRWYVALAKAYPESMWEFEKDELWASVFVSGELYTIRGFMIGRMNAIREARETAGSGPSSDKAVIREALQYIHKEYAHTISISAIAEHVYLTPTYLCILFKKEQGVSIHDYITRLRIEKAKRLLADRKLKLYEVAQRVGYQDANYFAKVFRKAAGMNPSEFRESVLQESI</sequence>
<keyword evidence="5" id="KW-0805">Transcription regulation</keyword>
<keyword evidence="4" id="KW-0902">Two-component regulatory system</keyword>
<evidence type="ECO:0000256" key="8">
    <source>
        <dbReference type="PROSITE-ProRule" id="PRU00169"/>
    </source>
</evidence>
<feature type="domain" description="HTH araC/xylS-type" evidence="9">
    <location>
        <begin position="426"/>
        <end position="524"/>
    </location>
</feature>
<dbReference type="GO" id="GO:0003700">
    <property type="term" value="F:DNA-binding transcription factor activity"/>
    <property type="evidence" value="ECO:0007669"/>
    <property type="project" value="InterPro"/>
</dbReference>
<evidence type="ECO:0000256" key="7">
    <source>
        <dbReference type="ARBA" id="ARBA00023163"/>
    </source>
</evidence>
<dbReference type="InterPro" id="IPR018060">
    <property type="entry name" value="HTH_AraC"/>
</dbReference>
<keyword evidence="7" id="KW-0804">Transcription</keyword>
<dbReference type="Pfam" id="PF12833">
    <property type="entry name" value="HTH_18"/>
    <property type="match status" value="1"/>
</dbReference>
<evidence type="ECO:0000259" key="9">
    <source>
        <dbReference type="PROSITE" id="PS01124"/>
    </source>
</evidence>
<dbReference type="RefSeq" id="WP_110842702.1">
    <property type="nucleotide sequence ID" value="NZ_QJVJ01000012.1"/>
</dbReference>
<evidence type="ECO:0008006" key="13">
    <source>
        <dbReference type="Google" id="ProtNLM"/>
    </source>
</evidence>
<dbReference type="InterPro" id="IPR041522">
    <property type="entry name" value="CdaR_GGDEF"/>
</dbReference>
<dbReference type="PANTHER" id="PTHR42713:SF3">
    <property type="entry name" value="TRANSCRIPTIONAL REGULATORY PROTEIN HPTR"/>
    <property type="match status" value="1"/>
</dbReference>
<reference evidence="11 12" key="1">
    <citation type="submission" date="2018-05" db="EMBL/GenBank/DDBJ databases">
        <title>Paenibacillus flagellatus sp. nov., isolated from selenium mineral soil.</title>
        <authorList>
            <person name="Dai X."/>
        </authorList>
    </citation>
    <scope>NUCLEOTIDE SEQUENCE [LARGE SCALE GENOMIC DNA]</scope>
    <source>
        <strain evidence="11 12">DXL2</strain>
    </source>
</reference>
<evidence type="ECO:0000256" key="3">
    <source>
        <dbReference type="ARBA" id="ARBA00022553"/>
    </source>
</evidence>
<organism evidence="11 12">
    <name type="scientific">Paenibacillus flagellatus</name>
    <dbReference type="NCBI Taxonomy" id="2211139"/>
    <lineage>
        <taxon>Bacteria</taxon>
        <taxon>Bacillati</taxon>
        <taxon>Bacillota</taxon>
        <taxon>Bacilli</taxon>
        <taxon>Bacillales</taxon>
        <taxon>Paenibacillaceae</taxon>
        <taxon>Paenibacillus</taxon>
    </lineage>
</organism>
<dbReference type="Pfam" id="PF17853">
    <property type="entry name" value="GGDEF_2"/>
    <property type="match status" value="1"/>
</dbReference>
<dbReference type="PROSITE" id="PS01124">
    <property type="entry name" value="HTH_ARAC_FAMILY_2"/>
    <property type="match status" value="1"/>
</dbReference>
<accession>A0A2V5JXY7</accession>
<dbReference type="GO" id="GO:0043565">
    <property type="term" value="F:sequence-specific DNA binding"/>
    <property type="evidence" value="ECO:0007669"/>
    <property type="project" value="InterPro"/>
</dbReference>
<dbReference type="SMART" id="SM00342">
    <property type="entry name" value="HTH_ARAC"/>
    <property type="match status" value="1"/>
</dbReference>
<feature type="modified residue" description="4-aspartylphosphate" evidence="8">
    <location>
        <position position="55"/>
    </location>
</feature>
<dbReference type="CDD" id="cd17536">
    <property type="entry name" value="REC_YesN-like"/>
    <property type="match status" value="1"/>
</dbReference>
<dbReference type="PANTHER" id="PTHR42713">
    <property type="entry name" value="HISTIDINE KINASE-RELATED"/>
    <property type="match status" value="1"/>
</dbReference>
<dbReference type="InterPro" id="IPR001789">
    <property type="entry name" value="Sig_transdc_resp-reg_receiver"/>
</dbReference>
<dbReference type="InterPro" id="IPR011006">
    <property type="entry name" value="CheY-like_superfamily"/>
</dbReference>
<name>A0A2V5JXY7_9BACL</name>
<evidence type="ECO:0000256" key="6">
    <source>
        <dbReference type="ARBA" id="ARBA00023125"/>
    </source>
</evidence>
<dbReference type="GO" id="GO:0005737">
    <property type="term" value="C:cytoplasm"/>
    <property type="evidence" value="ECO:0007669"/>
    <property type="project" value="UniProtKB-SubCell"/>
</dbReference>
<keyword evidence="12" id="KW-1185">Reference proteome</keyword>
<dbReference type="PRINTS" id="PR00032">
    <property type="entry name" value="HTHARAC"/>
</dbReference>
<evidence type="ECO:0000256" key="2">
    <source>
        <dbReference type="ARBA" id="ARBA00022490"/>
    </source>
</evidence>
<evidence type="ECO:0000259" key="10">
    <source>
        <dbReference type="PROSITE" id="PS50110"/>
    </source>
</evidence>
<dbReference type="PROSITE" id="PS50110">
    <property type="entry name" value="RESPONSE_REGULATORY"/>
    <property type="match status" value="1"/>
</dbReference>
<dbReference type="Gene3D" id="3.40.50.2300">
    <property type="match status" value="1"/>
</dbReference>
<evidence type="ECO:0000256" key="4">
    <source>
        <dbReference type="ARBA" id="ARBA00023012"/>
    </source>
</evidence>
<dbReference type="InterPro" id="IPR051552">
    <property type="entry name" value="HptR"/>
</dbReference>
<comment type="caution">
    <text evidence="11">The sequence shown here is derived from an EMBL/GenBank/DDBJ whole genome shotgun (WGS) entry which is preliminary data.</text>
</comment>
<dbReference type="Gene3D" id="1.10.10.60">
    <property type="entry name" value="Homeodomain-like"/>
    <property type="match status" value="2"/>
</dbReference>
<feature type="domain" description="Response regulatory" evidence="10">
    <location>
        <begin position="3"/>
        <end position="120"/>
    </location>
</feature>
<proteinExistence type="predicted"/>
<protein>
    <recommendedName>
        <fullName evidence="13">DNA-binding response regulator</fullName>
    </recommendedName>
</protein>
<dbReference type="SUPFAM" id="SSF46689">
    <property type="entry name" value="Homeodomain-like"/>
    <property type="match status" value="2"/>
</dbReference>
<dbReference type="Proteomes" id="UP000247476">
    <property type="component" value="Unassembled WGS sequence"/>
</dbReference>
<dbReference type="AlphaFoldDB" id="A0A2V5JXY7"/>
<dbReference type="InterPro" id="IPR020449">
    <property type="entry name" value="Tscrpt_reg_AraC-type_HTH"/>
</dbReference>
<gene>
    <name evidence="11" type="ORF">DLM86_24525</name>
</gene>
<dbReference type="OrthoDB" id="9794370at2"/>